<proteinExistence type="predicted"/>
<evidence type="ECO:0000313" key="2">
    <source>
        <dbReference type="Proteomes" id="UP001596161"/>
    </source>
</evidence>
<evidence type="ECO:0000313" key="1">
    <source>
        <dbReference type="EMBL" id="MFC5270048.1"/>
    </source>
</evidence>
<dbReference type="Proteomes" id="UP001596161">
    <property type="component" value="Unassembled WGS sequence"/>
</dbReference>
<dbReference type="RefSeq" id="WP_378016425.1">
    <property type="nucleotide sequence ID" value="NZ_JBHSKT010000003.1"/>
</dbReference>
<sequence length="220" mass="24648">MTHHRGLLFHLKTIAFLVIFTWLAIQDTFAQVPDTVYQKPELNTGMPPAVVTPPVIVMPPTAPAKDTVKVKVKEKVKTAKEPTEDNPLGKKYITGGSFGISFGTYTYINAAPILGYRLTDRITVGTGLSYFYINDPYFEGSLLGGKLFAQGMVYKTFFGHAEYELVDFRNNFSVILAGAGYRQMFSERAGLDLMVLFDLNQNGRSFYRNPVIRPVLIFNL</sequence>
<keyword evidence="2" id="KW-1185">Reference proteome</keyword>
<dbReference type="EMBL" id="JBHSKT010000003">
    <property type="protein sequence ID" value="MFC5270048.1"/>
    <property type="molecule type" value="Genomic_DNA"/>
</dbReference>
<evidence type="ECO:0008006" key="3">
    <source>
        <dbReference type="Google" id="ProtNLM"/>
    </source>
</evidence>
<gene>
    <name evidence="1" type="ORF">ACFPIB_05465</name>
</gene>
<protein>
    <recommendedName>
        <fullName evidence="3">Outer membrane protein beta-barrel domain-containing protein</fullName>
    </recommendedName>
</protein>
<name>A0ABW0EA45_9BACT</name>
<reference evidence="2" key="1">
    <citation type="journal article" date="2019" name="Int. J. Syst. Evol. Microbiol.">
        <title>The Global Catalogue of Microorganisms (GCM) 10K type strain sequencing project: providing services to taxonomists for standard genome sequencing and annotation.</title>
        <authorList>
            <consortium name="The Broad Institute Genomics Platform"/>
            <consortium name="The Broad Institute Genome Sequencing Center for Infectious Disease"/>
            <person name="Wu L."/>
            <person name="Ma J."/>
        </authorList>
    </citation>
    <scope>NUCLEOTIDE SEQUENCE [LARGE SCALE GENOMIC DNA]</scope>
    <source>
        <strain evidence="2">KACC 12602</strain>
    </source>
</reference>
<comment type="caution">
    <text evidence="1">The sequence shown here is derived from an EMBL/GenBank/DDBJ whole genome shotgun (WGS) entry which is preliminary data.</text>
</comment>
<organism evidence="1 2">
    <name type="scientific">Adhaeribacter terreus</name>
    <dbReference type="NCBI Taxonomy" id="529703"/>
    <lineage>
        <taxon>Bacteria</taxon>
        <taxon>Pseudomonadati</taxon>
        <taxon>Bacteroidota</taxon>
        <taxon>Cytophagia</taxon>
        <taxon>Cytophagales</taxon>
        <taxon>Hymenobacteraceae</taxon>
        <taxon>Adhaeribacter</taxon>
    </lineage>
</organism>
<accession>A0ABW0EA45</accession>